<dbReference type="InterPro" id="IPR017200">
    <property type="entry name" value="PqqE-like"/>
</dbReference>
<keyword evidence="6" id="KW-0411">Iron-sulfur</keyword>
<evidence type="ECO:0000256" key="1">
    <source>
        <dbReference type="ARBA" id="ARBA00001966"/>
    </source>
</evidence>
<dbReference type="PANTHER" id="PTHR11228:SF7">
    <property type="entry name" value="PQQA PEPTIDE CYCLASE"/>
    <property type="match status" value="1"/>
</dbReference>
<evidence type="ECO:0000256" key="2">
    <source>
        <dbReference type="ARBA" id="ARBA00022485"/>
    </source>
</evidence>
<dbReference type="EMBL" id="MNPV01000007">
    <property type="protein sequence ID" value="ONH42253.1"/>
    <property type="molecule type" value="Genomic_DNA"/>
</dbReference>
<evidence type="ECO:0000256" key="6">
    <source>
        <dbReference type="ARBA" id="ARBA00023014"/>
    </source>
</evidence>
<dbReference type="GeneID" id="57374257"/>
<comment type="caution">
    <text evidence="11">The sequence shown here is derived from an EMBL/GenBank/DDBJ whole genome shotgun (WGS) entry which is preliminary data.</text>
</comment>
<dbReference type="Proteomes" id="UP000188559">
    <property type="component" value="Unassembled WGS sequence"/>
</dbReference>
<protein>
    <recommendedName>
        <fullName evidence="9">Pre-heme d1 synthase</fullName>
    </recommendedName>
</protein>
<dbReference type="CDD" id="cd01335">
    <property type="entry name" value="Radical_SAM"/>
    <property type="match status" value="1"/>
</dbReference>
<dbReference type="InterPro" id="IPR007197">
    <property type="entry name" value="rSAM"/>
</dbReference>
<dbReference type="Gene3D" id="3.20.20.70">
    <property type="entry name" value="Aldolase class I"/>
    <property type="match status" value="1"/>
</dbReference>
<dbReference type="PANTHER" id="PTHR11228">
    <property type="entry name" value="RADICAL SAM DOMAIN PROTEIN"/>
    <property type="match status" value="1"/>
</dbReference>
<keyword evidence="3" id="KW-0949">S-adenosyl-L-methionine</keyword>
<dbReference type="PROSITE" id="PS51918">
    <property type="entry name" value="RADICAL_SAM"/>
    <property type="match status" value="1"/>
</dbReference>
<feature type="domain" description="Radical SAM core" evidence="10">
    <location>
        <begin position="25"/>
        <end position="242"/>
    </location>
</feature>
<organism evidence="11 12">
    <name type="scientific">Pseudomonas azotoformans</name>
    <dbReference type="NCBI Taxonomy" id="47878"/>
    <lineage>
        <taxon>Bacteria</taxon>
        <taxon>Pseudomonadati</taxon>
        <taxon>Pseudomonadota</taxon>
        <taxon>Gammaproteobacteria</taxon>
        <taxon>Pseudomonadales</taxon>
        <taxon>Pseudomonadaceae</taxon>
        <taxon>Pseudomonas</taxon>
    </lineage>
</organism>
<comment type="similarity">
    <text evidence="7">Belongs to the radical SAM superfamily.</text>
</comment>
<evidence type="ECO:0000313" key="11">
    <source>
        <dbReference type="EMBL" id="ONH42253.1"/>
    </source>
</evidence>
<dbReference type="SFLD" id="SFLDS00029">
    <property type="entry name" value="Radical_SAM"/>
    <property type="match status" value="1"/>
</dbReference>
<dbReference type="InterPro" id="IPR023992">
    <property type="entry name" value="HemeD1_Synth_NirJ"/>
</dbReference>
<evidence type="ECO:0000256" key="4">
    <source>
        <dbReference type="ARBA" id="ARBA00022723"/>
    </source>
</evidence>
<dbReference type="SMART" id="SM00729">
    <property type="entry name" value="Elp3"/>
    <property type="match status" value="1"/>
</dbReference>
<dbReference type="GO" id="GO:0046872">
    <property type="term" value="F:metal ion binding"/>
    <property type="evidence" value="ECO:0007669"/>
    <property type="project" value="UniProtKB-KW"/>
</dbReference>
<dbReference type="CDD" id="cd21123">
    <property type="entry name" value="SPASM_MftC-like"/>
    <property type="match status" value="1"/>
</dbReference>
<evidence type="ECO:0000256" key="8">
    <source>
        <dbReference type="ARBA" id="ARBA00056787"/>
    </source>
</evidence>
<name>A0A1V2J9Z2_PSEAZ</name>
<dbReference type="SUPFAM" id="SSF102114">
    <property type="entry name" value="Radical SAM enzymes"/>
    <property type="match status" value="1"/>
</dbReference>
<dbReference type="FunFam" id="3.20.20.70:FF:000188">
    <property type="entry name" value="Mycofactocin radical SAM maturase MftC"/>
    <property type="match status" value="1"/>
</dbReference>
<dbReference type="OrthoDB" id="9792276at2"/>
<evidence type="ECO:0000256" key="5">
    <source>
        <dbReference type="ARBA" id="ARBA00023004"/>
    </source>
</evidence>
<keyword evidence="12" id="KW-1185">Reference proteome</keyword>
<dbReference type="NCBIfam" id="TIGR04051">
    <property type="entry name" value="rSAM_NirJ"/>
    <property type="match status" value="1"/>
</dbReference>
<dbReference type="InterPro" id="IPR013785">
    <property type="entry name" value="Aldolase_TIM"/>
</dbReference>
<dbReference type="SFLD" id="SFLDG01385">
    <property type="entry name" value="heme_carboxy_lyase_like"/>
    <property type="match status" value="1"/>
</dbReference>
<dbReference type="InterPro" id="IPR058240">
    <property type="entry name" value="rSAM_sf"/>
</dbReference>
<dbReference type="InterPro" id="IPR006638">
    <property type="entry name" value="Elp3/MiaA/NifB-like_rSAM"/>
</dbReference>
<evidence type="ECO:0000256" key="3">
    <source>
        <dbReference type="ARBA" id="ARBA00022691"/>
    </source>
</evidence>
<comment type="cofactor">
    <cofactor evidence="1">
        <name>[4Fe-4S] cluster</name>
        <dbReference type="ChEBI" id="CHEBI:49883"/>
    </cofactor>
</comment>
<comment type="function">
    <text evidence="8">Involved in heme d1 biosynthesis. Radical SAM enzyme that catalyzes the removal of two propionate side chains from the intermediate 12,18-didecarboxysiroheme (DDSH) and may introduce the keto functions on rings A and B, yielding the heme d1 precursor dihydro-heme d1.</text>
</comment>
<dbReference type="PIRSF" id="PIRSF037420">
    <property type="entry name" value="PQQ_syn_pqqE"/>
    <property type="match status" value="1"/>
</dbReference>
<dbReference type="AlphaFoldDB" id="A0A1V2J9Z2"/>
<dbReference type="InterPro" id="IPR034480">
    <property type="entry name" value="Heme_synthase-like"/>
</dbReference>
<keyword evidence="5" id="KW-0408">Iron</keyword>
<dbReference type="SFLD" id="SFLDF00393">
    <property type="entry name" value="heme_D1_biosynthesis_(NirJ-lik"/>
    <property type="match status" value="1"/>
</dbReference>
<evidence type="ECO:0000259" key="10">
    <source>
        <dbReference type="PROSITE" id="PS51918"/>
    </source>
</evidence>
<evidence type="ECO:0000313" key="12">
    <source>
        <dbReference type="Proteomes" id="UP000188559"/>
    </source>
</evidence>
<reference evidence="11 12" key="1">
    <citation type="submission" date="2016-10" db="EMBL/GenBank/DDBJ databases">
        <title>Pseudomonas lactis sp. nov. and Pseudomonas paralactis sp. nov., isolated from bovine raw milk.</title>
        <authorList>
            <person name="Von Neubeck M."/>
            <person name="Huptas C."/>
            <person name="Glueck C."/>
            <person name="Krewinkel M."/>
            <person name="Stoeckel M."/>
            <person name="Stressler T."/>
            <person name="Fischer L."/>
            <person name="Hinrichs J."/>
            <person name="Scherer S."/>
            <person name="Wenning M."/>
        </authorList>
    </citation>
    <scope>NUCLEOTIDE SEQUENCE [LARGE SCALE GENOMIC DNA]</scope>
    <source>
        <strain evidence="11 12">DSM 18862</strain>
    </source>
</reference>
<dbReference type="SFLD" id="SFLDG01067">
    <property type="entry name" value="SPASM/twitch_domain_containing"/>
    <property type="match status" value="1"/>
</dbReference>
<dbReference type="GO" id="GO:0003824">
    <property type="term" value="F:catalytic activity"/>
    <property type="evidence" value="ECO:0007669"/>
    <property type="project" value="InterPro"/>
</dbReference>
<evidence type="ECO:0000256" key="9">
    <source>
        <dbReference type="ARBA" id="ARBA00073867"/>
    </source>
</evidence>
<dbReference type="GO" id="GO:0006783">
    <property type="term" value="P:heme biosynthetic process"/>
    <property type="evidence" value="ECO:0007669"/>
    <property type="project" value="TreeGrafter"/>
</dbReference>
<dbReference type="RefSeq" id="WP_071493262.1">
    <property type="nucleotide sequence ID" value="NZ_LT629702.1"/>
</dbReference>
<keyword evidence="2" id="KW-0004">4Fe-4S</keyword>
<dbReference type="GO" id="GO:0051539">
    <property type="term" value="F:4 iron, 4 sulfur cluster binding"/>
    <property type="evidence" value="ECO:0007669"/>
    <property type="project" value="UniProtKB-KW"/>
</dbReference>
<accession>A0A1V2J9Z2</accession>
<dbReference type="Pfam" id="PF04055">
    <property type="entry name" value="Radical_SAM"/>
    <property type="match status" value="1"/>
</dbReference>
<evidence type="ECO:0000256" key="7">
    <source>
        <dbReference type="ARBA" id="ARBA00023462"/>
    </source>
</evidence>
<dbReference type="InterPro" id="IPR050377">
    <property type="entry name" value="Radical_SAM_PqqE_MftC-like"/>
</dbReference>
<sequence length="392" mass="44391">MLRISQYLRTLAGRCPPPRASTPGSDRPPVVIWNLLRRCNLTCKHCYATSADSVFRDELDTEAALRVIDDLHAAGVRVLILSGGEPLLREDLFQLSAYARDKGFFVALSTNGTLIDEQNIQQIADARFDYVGISIDGLEATHDAFRQLHGSFQRSMHAIRLCREAGIRVGLRTTLTQANHAQLPQLLALMRAYDVQKFYLSHLNYSGRGKRSRLLDAHRQMSRDAMTLIFQQAWHDIEQGIDSDFVSGNNDADAVLLLQWVHQHLPEHYPQLEHLLHGWGGNASGSGIANIDNTGEVHPDTYWWQHSVGNVRNTRFRQLWLDQPDPLLLRLREHPRRIGGRCAECRWLAICNGNTRTRAWADGDLWGPDPGCYFNDAEIARHPTPLIPCTTR</sequence>
<gene>
    <name evidence="11" type="ORF">BLL37_24095</name>
</gene>
<keyword evidence="4" id="KW-0479">Metal-binding</keyword>
<proteinExistence type="inferred from homology"/>
<dbReference type="SFLD" id="SFLDG01386">
    <property type="entry name" value="main_SPASM_domain-containing"/>
    <property type="match status" value="1"/>
</dbReference>